<accession>A0A9P0D4D1</accession>
<dbReference type="InterPro" id="IPR051093">
    <property type="entry name" value="Neuroligin/BSAL"/>
</dbReference>
<keyword evidence="3" id="KW-0325">Glycoprotein</keyword>
<feature type="transmembrane region" description="Helical" evidence="5">
    <location>
        <begin position="707"/>
        <end position="728"/>
    </location>
</feature>
<dbReference type="Proteomes" id="UP001153636">
    <property type="component" value="Chromosome 4"/>
</dbReference>
<keyword evidence="5" id="KW-0812">Transmembrane</keyword>
<comment type="similarity">
    <text evidence="1">Belongs to the type-B carboxylesterase/lipase family.</text>
</comment>
<dbReference type="Gene3D" id="3.40.50.1820">
    <property type="entry name" value="alpha/beta hydrolase"/>
    <property type="match status" value="1"/>
</dbReference>
<dbReference type="InterPro" id="IPR002018">
    <property type="entry name" value="CarbesteraseB"/>
</dbReference>
<evidence type="ECO:0000256" key="3">
    <source>
        <dbReference type="ARBA" id="ARBA00023180"/>
    </source>
</evidence>
<evidence type="ECO:0000256" key="4">
    <source>
        <dbReference type="SAM" id="MobiDB-lite"/>
    </source>
</evidence>
<evidence type="ECO:0000256" key="2">
    <source>
        <dbReference type="ARBA" id="ARBA00022729"/>
    </source>
</evidence>
<keyword evidence="5" id="KW-1133">Transmembrane helix</keyword>
<sequence>MAYITNTLTVIVTLLTCVGYILPNAYDYSYNPYVKEYTRNISLKQGVLQGVLVEPKLGRGEHYRVGVYRGIPYAAPPVGDLRFMPTVGAPSWFGVKYADTFGPVCPQKFPDEKKMPTFRREHFLRLKEYLNNQSEDCLYLNIYAPITDNKLTTRKYPVMVFISGESFEWNSGNPYDGSVLAAYGNVIVVTINFRLGILGFLKAGTEEMSKSNFGLVDQIASLVWIKDNIAAFGGDSNSVTLFGHGTGAVCASLLMISPMVLKGNERLFHRTILMGGTALADWALAGNPGEVTYQVAKALNCQIHDDFAECLRRKRLDEIMAAGAITPDYKTRFGPVVDSLVVPNDPKKSMTQYNDIFRRFELMYGVTEIESINLLDPLTFSQGLLLKERDKELRTYFRTRCEIKPELCLQRTLDEYGQSDISQNNIEKKDGVYDYSGYEPDQASLARNALLDILSDARSVAPIVQMARYHAAVNMQSYFYVFKHRTHSREYIRDKSYSGEELPYVFGVPLGGPKFHFVDSYTEQERLFSEIVMMYFSNFAETGNPNVPRKERFNSMSPAYWAQFDVEWPEFDLKDERYLELEIPPQPNQNYRKREVKYWNEIFPTITENFTFGSFPLAHPTKKSFYSPPSPSQRTPPPWLYDNLPYKIGTATKNKFENFDKPLKKSSNVFGTIVKTGNRPDNMEKDIYGKILETPAEEVKQSSTMNVITVAGGLFLFANIVLLVIIYFKCKSKRNASKITSLPLPDGEKVPKDSDGFVLNGCNIVRMMNNSSKSDDTYEAVKPDSSPNYKLSRQMSGSTIDAHTKVREWITQEIIQKYSPRIFRKRRPEPGKRHSLIPDSFTLPQEIENNENLVQSDTAMKTSTITRPKVPKISVGVDATPSGRGASVLMQQPIEMSKSFDYSYMDAEPKSFLRRSITLEDFSPKNESNYHNQPTMVKIEHKHSNSDPVQDLTYSQLKKLKTFNPDTDISVTCRDEIDSPTPLTPEESLMTIKRRNFPKVLPDYPDKASLLNNRRSMPVCALAAVPDSHLLLSNLAGSFSKLPPTPPPRTTTLTKQASEPQPIFISEPTLMEETEEEPEIVCNNLYFGPLVPKNKAATLPMKESEIIKPKPIVSPNIKRADPKFVIKPTLSKKPSEEKCHKNIPRVCVPDNQPYQQQMPLKDAKIGLKSEQSIKENIDDNKTDNKNAKKSQIPMLIRTPSLNKESFSSESTPSEESDTGTVVKKV</sequence>
<dbReference type="EMBL" id="OV651816">
    <property type="protein sequence ID" value="CAH1110289.1"/>
    <property type="molecule type" value="Genomic_DNA"/>
</dbReference>
<feature type="region of interest" description="Disordered" evidence="4">
    <location>
        <begin position="1173"/>
        <end position="1225"/>
    </location>
</feature>
<dbReference type="PANTHER" id="PTHR43903">
    <property type="entry name" value="NEUROLIGIN"/>
    <property type="match status" value="1"/>
</dbReference>
<organism evidence="7 8">
    <name type="scientific">Psylliodes chrysocephalus</name>
    <dbReference type="NCBI Taxonomy" id="3402493"/>
    <lineage>
        <taxon>Eukaryota</taxon>
        <taxon>Metazoa</taxon>
        <taxon>Ecdysozoa</taxon>
        <taxon>Arthropoda</taxon>
        <taxon>Hexapoda</taxon>
        <taxon>Insecta</taxon>
        <taxon>Pterygota</taxon>
        <taxon>Neoptera</taxon>
        <taxon>Endopterygota</taxon>
        <taxon>Coleoptera</taxon>
        <taxon>Polyphaga</taxon>
        <taxon>Cucujiformia</taxon>
        <taxon>Chrysomeloidea</taxon>
        <taxon>Chrysomelidae</taxon>
        <taxon>Galerucinae</taxon>
        <taxon>Alticini</taxon>
        <taxon>Psylliodes</taxon>
    </lineage>
</organism>
<dbReference type="OrthoDB" id="3200163at2759"/>
<feature type="domain" description="Carboxylesterase type B" evidence="6">
    <location>
        <begin position="40"/>
        <end position="599"/>
    </location>
</feature>
<keyword evidence="5" id="KW-0472">Membrane</keyword>
<evidence type="ECO:0000259" key="6">
    <source>
        <dbReference type="Pfam" id="PF00135"/>
    </source>
</evidence>
<keyword evidence="2" id="KW-0732">Signal</keyword>
<evidence type="ECO:0000313" key="8">
    <source>
        <dbReference type="Proteomes" id="UP001153636"/>
    </source>
</evidence>
<feature type="compositionally biased region" description="Basic and acidic residues" evidence="4">
    <location>
        <begin position="1173"/>
        <end position="1186"/>
    </location>
</feature>
<dbReference type="Pfam" id="PF00135">
    <property type="entry name" value="COesterase"/>
    <property type="match status" value="1"/>
</dbReference>
<evidence type="ECO:0000256" key="1">
    <source>
        <dbReference type="ARBA" id="ARBA00005964"/>
    </source>
</evidence>
<dbReference type="InterPro" id="IPR019819">
    <property type="entry name" value="Carboxylesterase_B_CS"/>
</dbReference>
<evidence type="ECO:0000313" key="7">
    <source>
        <dbReference type="EMBL" id="CAH1110289.1"/>
    </source>
</evidence>
<evidence type="ECO:0000256" key="5">
    <source>
        <dbReference type="SAM" id="Phobius"/>
    </source>
</evidence>
<dbReference type="PROSITE" id="PS00941">
    <property type="entry name" value="CARBOXYLESTERASE_B_2"/>
    <property type="match status" value="1"/>
</dbReference>
<dbReference type="AlphaFoldDB" id="A0A9P0D4D1"/>
<reference evidence="7" key="1">
    <citation type="submission" date="2022-01" db="EMBL/GenBank/DDBJ databases">
        <authorList>
            <person name="King R."/>
        </authorList>
    </citation>
    <scope>NUCLEOTIDE SEQUENCE</scope>
</reference>
<name>A0A9P0D4D1_9CUCU</name>
<protein>
    <recommendedName>
        <fullName evidence="6">Carboxylesterase type B domain-containing protein</fullName>
    </recommendedName>
</protein>
<dbReference type="InterPro" id="IPR029058">
    <property type="entry name" value="AB_hydrolase_fold"/>
</dbReference>
<proteinExistence type="inferred from homology"/>
<feature type="region of interest" description="Disordered" evidence="4">
    <location>
        <begin position="774"/>
        <end position="796"/>
    </location>
</feature>
<keyword evidence="8" id="KW-1185">Reference proteome</keyword>
<dbReference type="SUPFAM" id="SSF53474">
    <property type="entry name" value="alpha/beta-Hydrolases"/>
    <property type="match status" value="1"/>
</dbReference>
<feature type="compositionally biased region" description="Polar residues" evidence="4">
    <location>
        <begin position="785"/>
        <end position="796"/>
    </location>
</feature>
<gene>
    <name evidence="7" type="ORF">PSYICH_LOCUS10668</name>
</gene>